<evidence type="ECO:0000256" key="1">
    <source>
        <dbReference type="ARBA" id="ARBA00005417"/>
    </source>
</evidence>
<dbReference type="GO" id="GO:0005524">
    <property type="term" value="F:ATP binding"/>
    <property type="evidence" value="ECO:0007669"/>
    <property type="project" value="UniProtKB-KW"/>
</dbReference>
<feature type="domain" description="ABC transporter" evidence="5">
    <location>
        <begin position="291"/>
        <end position="540"/>
    </location>
</feature>
<dbReference type="InterPro" id="IPR050319">
    <property type="entry name" value="ABC_transp_ATP-bind"/>
</dbReference>
<dbReference type="NCBIfam" id="NF007739">
    <property type="entry name" value="PRK10419.1"/>
    <property type="match status" value="2"/>
</dbReference>
<dbReference type="PROSITE" id="PS50893">
    <property type="entry name" value="ABC_TRANSPORTER_2"/>
    <property type="match status" value="2"/>
</dbReference>
<dbReference type="SUPFAM" id="SSF52540">
    <property type="entry name" value="P-loop containing nucleoside triphosphate hydrolases"/>
    <property type="match status" value="2"/>
</dbReference>
<dbReference type="InterPro" id="IPR017871">
    <property type="entry name" value="ABC_transporter-like_CS"/>
</dbReference>
<dbReference type="GO" id="GO:0015833">
    <property type="term" value="P:peptide transport"/>
    <property type="evidence" value="ECO:0007669"/>
    <property type="project" value="InterPro"/>
</dbReference>
<organism evidence="6 7">
    <name type="scientific">Candidatus Corynebacterium avicola</name>
    <dbReference type="NCBI Taxonomy" id="2838527"/>
    <lineage>
        <taxon>Bacteria</taxon>
        <taxon>Bacillati</taxon>
        <taxon>Actinomycetota</taxon>
        <taxon>Actinomycetes</taxon>
        <taxon>Mycobacteriales</taxon>
        <taxon>Corynebacteriaceae</taxon>
        <taxon>Corynebacterium</taxon>
    </lineage>
</organism>
<dbReference type="PROSITE" id="PS00211">
    <property type="entry name" value="ABC_TRANSPORTER_1"/>
    <property type="match status" value="2"/>
</dbReference>
<dbReference type="SMART" id="SM00382">
    <property type="entry name" value="AAA"/>
    <property type="match status" value="2"/>
</dbReference>
<dbReference type="GO" id="GO:0016887">
    <property type="term" value="F:ATP hydrolysis activity"/>
    <property type="evidence" value="ECO:0007669"/>
    <property type="project" value="InterPro"/>
</dbReference>
<evidence type="ECO:0000256" key="2">
    <source>
        <dbReference type="ARBA" id="ARBA00022448"/>
    </source>
</evidence>
<evidence type="ECO:0000259" key="5">
    <source>
        <dbReference type="PROSITE" id="PS50893"/>
    </source>
</evidence>
<name>A0A9D1RQ95_9CORY</name>
<evidence type="ECO:0000313" key="7">
    <source>
        <dbReference type="Proteomes" id="UP000824190"/>
    </source>
</evidence>
<dbReference type="PANTHER" id="PTHR43776:SF7">
    <property type="entry name" value="D,D-DIPEPTIDE TRANSPORT ATP-BINDING PROTEIN DDPF-RELATED"/>
    <property type="match status" value="1"/>
</dbReference>
<dbReference type="Proteomes" id="UP000824190">
    <property type="component" value="Unassembled WGS sequence"/>
</dbReference>
<dbReference type="InterPro" id="IPR003439">
    <property type="entry name" value="ABC_transporter-like_ATP-bd"/>
</dbReference>
<comment type="similarity">
    <text evidence="1">Belongs to the ABC transporter superfamily.</text>
</comment>
<dbReference type="Pfam" id="PF00005">
    <property type="entry name" value="ABC_tran"/>
    <property type="match status" value="2"/>
</dbReference>
<dbReference type="PANTHER" id="PTHR43776">
    <property type="entry name" value="TRANSPORT ATP-BINDING PROTEIN"/>
    <property type="match status" value="1"/>
</dbReference>
<dbReference type="InterPro" id="IPR003593">
    <property type="entry name" value="AAA+_ATPase"/>
</dbReference>
<accession>A0A9D1RQ95</accession>
<evidence type="ECO:0000256" key="3">
    <source>
        <dbReference type="ARBA" id="ARBA00022741"/>
    </source>
</evidence>
<feature type="domain" description="ABC transporter" evidence="5">
    <location>
        <begin position="16"/>
        <end position="264"/>
    </location>
</feature>
<gene>
    <name evidence="6" type="ORF">H9870_04100</name>
</gene>
<dbReference type="Gene3D" id="3.40.50.300">
    <property type="entry name" value="P-loop containing nucleotide triphosphate hydrolases"/>
    <property type="match status" value="2"/>
</dbReference>
<evidence type="ECO:0000313" key="6">
    <source>
        <dbReference type="EMBL" id="HIW90832.1"/>
    </source>
</evidence>
<dbReference type="Pfam" id="PF08352">
    <property type="entry name" value="oligo_HPY"/>
    <property type="match status" value="1"/>
</dbReference>
<dbReference type="InterPro" id="IPR013563">
    <property type="entry name" value="Oligopep_ABC_C"/>
</dbReference>
<reference evidence="6" key="2">
    <citation type="submission" date="2021-04" db="EMBL/GenBank/DDBJ databases">
        <authorList>
            <person name="Gilroy R."/>
        </authorList>
    </citation>
    <scope>NUCLEOTIDE SEQUENCE</scope>
    <source>
        <strain evidence="6">CHK32-1732</strain>
    </source>
</reference>
<proteinExistence type="inferred from homology"/>
<dbReference type="InterPro" id="IPR027417">
    <property type="entry name" value="P-loop_NTPase"/>
</dbReference>
<reference evidence="6" key="1">
    <citation type="journal article" date="2021" name="PeerJ">
        <title>Extensive microbial diversity within the chicken gut microbiome revealed by metagenomics and culture.</title>
        <authorList>
            <person name="Gilroy R."/>
            <person name="Ravi A."/>
            <person name="Getino M."/>
            <person name="Pursley I."/>
            <person name="Horton D.L."/>
            <person name="Alikhan N.F."/>
            <person name="Baker D."/>
            <person name="Gharbi K."/>
            <person name="Hall N."/>
            <person name="Watson M."/>
            <person name="Adriaenssens E.M."/>
            <person name="Foster-Nyarko E."/>
            <person name="Jarju S."/>
            <person name="Secka A."/>
            <person name="Antonio M."/>
            <person name="Oren A."/>
            <person name="Chaudhuri R.R."/>
            <person name="La Ragione R."/>
            <person name="Hildebrand F."/>
            <person name="Pallen M.J."/>
        </authorList>
    </citation>
    <scope>NUCLEOTIDE SEQUENCE</scope>
    <source>
        <strain evidence="6">CHK32-1732</strain>
    </source>
</reference>
<dbReference type="FunFam" id="3.40.50.300:FF:000016">
    <property type="entry name" value="Oligopeptide ABC transporter ATP-binding component"/>
    <property type="match status" value="1"/>
</dbReference>
<dbReference type="AlphaFoldDB" id="A0A9D1RQ95"/>
<protein>
    <submittedName>
        <fullName evidence="6">ABC transporter ATP-binding protein</fullName>
    </submittedName>
</protein>
<evidence type="ECO:0000256" key="4">
    <source>
        <dbReference type="ARBA" id="ARBA00022840"/>
    </source>
</evidence>
<keyword evidence="4 6" id="KW-0067">ATP-binding</keyword>
<keyword evidence="2" id="KW-0813">Transport</keyword>
<dbReference type="GO" id="GO:0055085">
    <property type="term" value="P:transmembrane transport"/>
    <property type="evidence" value="ECO:0007669"/>
    <property type="project" value="UniProtKB-ARBA"/>
</dbReference>
<dbReference type="EMBL" id="DXGC01000040">
    <property type="protein sequence ID" value="HIW90832.1"/>
    <property type="molecule type" value="Genomic_DNA"/>
</dbReference>
<dbReference type="CDD" id="cd03257">
    <property type="entry name" value="ABC_NikE_OppD_transporters"/>
    <property type="match status" value="2"/>
</dbReference>
<comment type="caution">
    <text evidence="6">The sequence shown here is derived from an EMBL/GenBank/DDBJ whole genome shotgun (WGS) entry which is preliminary data.</text>
</comment>
<keyword evidence="3" id="KW-0547">Nucleotide-binding</keyword>
<sequence length="540" mass="58261">MSGNAENTAQQPLLSMRGVDIAFGTPKKPLPTVFGMDLDIYPGETVAVVGESGSGKSTTAMSIMGLLPGGGHVTDGTITFDGEDITHASPKRFTEIRGSEIGLVPQDPMSNLNPVWSIGHHIKESLKANDIATGSAAHTRAIELMEEAGLPAAEQRISQYPHQFSGGMRQRALIACGLAARPQLLIADEPTSALDVTVQRQILDHLDSLTEELGTAVLLITHDLGLAAERAQRIVVMSQGHVVESGPALEILQDPQHPYTKKLVAAAPSIGARRADAQVVDAPEEDESPLISVKNLTKTFQVPGDKPWRKEDFTAVDDVSFDLYRGHTLALVGESGSGKSTVAQMVLGLLDPTGGDITFDGTDVTSLSGKSELAFRRRVQPVFQNPYGSIDPMYSVFNTIAEPLKIHGVGSKKEREKRVRELLDLVAMPQSMMARFPGELSGGQRQRVAIARAMALGPDVLILDEAVSALDVLVQSQVLDLLNKMQDELDLTYLFITHDLAVVKQIADDTLVMQSGRIVERGATDDLFDAPQQEYTRKLL</sequence>
<dbReference type="NCBIfam" id="NF008453">
    <property type="entry name" value="PRK11308.1"/>
    <property type="match status" value="2"/>
</dbReference>